<dbReference type="Gramene" id="EFJ28910">
    <property type="protein sequence ID" value="EFJ28910"/>
    <property type="gene ID" value="SELMODRAFT_410739"/>
</dbReference>
<name>D8RFQ5_SELML</name>
<dbReference type="InterPro" id="IPR006867">
    <property type="entry name" value="DUF632"/>
</dbReference>
<evidence type="ECO:0000259" key="1">
    <source>
        <dbReference type="Pfam" id="PF04782"/>
    </source>
</evidence>
<dbReference type="Proteomes" id="UP000001514">
    <property type="component" value="Unassembled WGS sequence"/>
</dbReference>
<accession>D8RFQ5</accession>
<dbReference type="KEGG" id="smo:SELMODRAFT_410739"/>
<dbReference type="InParanoid" id="D8RFQ5"/>
<proteinExistence type="predicted"/>
<organism evidence="3">
    <name type="scientific">Selaginella moellendorffii</name>
    <name type="common">Spikemoss</name>
    <dbReference type="NCBI Taxonomy" id="88036"/>
    <lineage>
        <taxon>Eukaryota</taxon>
        <taxon>Viridiplantae</taxon>
        <taxon>Streptophyta</taxon>
        <taxon>Embryophyta</taxon>
        <taxon>Tracheophyta</taxon>
        <taxon>Lycopodiopsida</taxon>
        <taxon>Selaginellales</taxon>
        <taxon>Selaginellaceae</taxon>
        <taxon>Selaginella</taxon>
    </lineage>
</organism>
<keyword evidence="3" id="KW-1185">Reference proteome</keyword>
<reference evidence="2 3" key="1">
    <citation type="journal article" date="2011" name="Science">
        <title>The Selaginella genome identifies genetic changes associated with the evolution of vascular plants.</title>
        <authorList>
            <person name="Banks J.A."/>
            <person name="Nishiyama T."/>
            <person name="Hasebe M."/>
            <person name="Bowman J.L."/>
            <person name="Gribskov M."/>
            <person name="dePamphilis C."/>
            <person name="Albert V.A."/>
            <person name="Aono N."/>
            <person name="Aoyama T."/>
            <person name="Ambrose B.A."/>
            <person name="Ashton N.W."/>
            <person name="Axtell M.J."/>
            <person name="Barker E."/>
            <person name="Barker M.S."/>
            <person name="Bennetzen J.L."/>
            <person name="Bonawitz N.D."/>
            <person name="Chapple C."/>
            <person name="Cheng C."/>
            <person name="Correa L.G."/>
            <person name="Dacre M."/>
            <person name="DeBarry J."/>
            <person name="Dreyer I."/>
            <person name="Elias M."/>
            <person name="Engstrom E.M."/>
            <person name="Estelle M."/>
            <person name="Feng L."/>
            <person name="Finet C."/>
            <person name="Floyd S.K."/>
            <person name="Frommer W.B."/>
            <person name="Fujita T."/>
            <person name="Gramzow L."/>
            <person name="Gutensohn M."/>
            <person name="Harholt J."/>
            <person name="Hattori M."/>
            <person name="Heyl A."/>
            <person name="Hirai T."/>
            <person name="Hiwatashi Y."/>
            <person name="Ishikawa M."/>
            <person name="Iwata M."/>
            <person name="Karol K.G."/>
            <person name="Koehler B."/>
            <person name="Kolukisaoglu U."/>
            <person name="Kubo M."/>
            <person name="Kurata T."/>
            <person name="Lalonde S."/>
            <person name="Li K."/>
            <person name="Li Y."/>
            <person name="Litt A."/>
            <person name="Lyons E."/>
            <person name="Manning G."/>
            <person name="Maruyama T."/>
            <person name="Michael T.P."/>
            <person name="Mikami K."/>
            <person name="Miyazaki S."/>
            <person name="Morinaga S."/>
            <person name="Murata T."/>
            <person name="Mueller-Roeber B."/>
            <person name="Nelson D.R."/>
            <person name="Obara M."/>
            <person name="Oguri Y."/>
            <person name="Olmstead R.G."/>
            <person name="Onodera N."/>
            <person name="Petersen B.L."/>
            <person name="Pils B."/>
            <person name="Prigge M."/>
            <person name="Rensing S.A."/>
            <person name="Riano-Pachon D.M."/>
            <person name="Roberts A.W."/>
            <person name="Sato Y."/>
            <person name="Scheller H.V."/>
            <person name="Schulz B."/>
            <person name="Schulz C."/>
            <person name="Shakirov E.V."/>
            <person name="Shibagaki N."/>
            <person name="Shinohara N."/>
            <person name="Shippen D.E."/>
            <person name="Soerensen I."/>
            <person name="Sotooka R."/>
            <person name="Sugimoto N."/>
            <person name="Sugita M."/>
            <person name="Sumikawa N."/>
            <person name="Tanurdzic M."/>
            <person name="Theissen G."/>
            <person name="Ulvskov P."/>
            <person name="Wakazuki S."/>
            <person name="Weng J.K."/>
            <person name="Willats W.W."/>
            <person name="Wipf D."/>
            <person name="Wolf P.G."/>
            <person name="Yang L."/>
            <person name="Zimmer A.D."/>
            <person name="Zhu Q."/>
            <person name="Mitros T."/>
            <person name="Hellsten U."/>
            <person name="Loque D."/>
            <person name="Otillar R."/>
            <person name="Salamov A."/>
            <person name="Schmutz J."/>
            <person name="Shapiro H."/>
            <person name="Lindquist E."/>
            <person name="Lucas S."/>
            <person name="Rokhsar D."/>
            <person name="Grigoriev I.V."/>
        </authorList>
    </citation>
    <scope>NUCLEOTIDE SEQUENCE [LARGE SCALE GENOMIC DNA]</scope>
</reference>
<gene>
    <name evidence="2" type="ORF">SELMODRAFT_410739</name>
</gene>
<dbReference type="EMBL" id="GL377578">
    <property type="protein sequence ID" value="EFJ28910.1"/>
    <property type="molecule type" value="Genomic_DNA"/>
</dbReference>
<evidence type="ECO:0000313" key="2">
    <source>
        <dbReference type="EMBL" id="EFJ28910.1"/>
    </source>
</evidence>
<dbReference type="AlphaFoldDB" id="D8RFQ5"/>
<feature type="domain" description="DUF632" evidence="1">
    <location>
        <begin position="151"/>
        <end position="184"/>
    </location>
</feature>
<dbReference type="HOGENOM" id="CLU_1328348_0_0_1"/>
<evidence type="ECO:0000313" key="3">
    <source>
        <dbReference type="Proteomes" id="UP000001514"/>
    </source>
</evidence>
<protein>
    <recommendedName>
        <fullName evidence="1">DUF632 domain-containing protein</fullName>
    </recommendedName>
</protein>
<dbReference type="Pfam" id="PF04782">
    <property type="entry name" value="DUF632"/>
    <property type="match status" value="1"/>
</dbReference>
<sequence length="207" mass="22028">MVGGRDGVVLASCSCAGAARAGDVLRGLAEPRARGGGGERAARAVWEAGRGRGAAPQYAAGARWVTHKRRARGRRGTAAALGIVADTLEVISRTLEVFHVREEEHNSPMISLLLPNAERDPKAEHFATAAMRCLLITGALSLVAAGDEVELVDVLRELEEQFLRASEAGKPVVRMLEAGKVQLEKGILCMKQISLLQDITPRLSGAF</sequence>